<dbReference type="AlphaFoldDB" id="A0A650CFP9"/>
<evidence type="ECO:0000313" key="2">
    <source>
        <dbReference type="EMBL" id="QGR16622.1"/>
    </source>
</evidence>
<dbReference type="EMBL" id="CP045484">
    <property type="protein sequence ID" value="QGR16622.1"/>
    <property type="molecule type" value="Genomic_DNA"/>
</dbReference>
<dbReference type="OrthoDB" id="38828at2157"/>
<dbReference type="EMBL" id="JACHFY010000034">
    <property type="protein sequence ID" value="MBB5254987.1"/>
    <property type="molecule type" value="Genomic_DNA"/>
</dbReference>
<evidence type="ECO:0000313" key="3">
    <source>
        <dbReference type="Proteomes" id="UP000427373"/>
    </source>
</evidence>
<dbReference type="RefSeq" id="WP_156014177.1">
    <property type="nucleotide sequence ID" value="NZ_CP045484.1"/>
</dbReference>
<gene>
    <name evidence="2" type="ORF">D1869_05035</name>
    <name evidence="1" type="ORF">HNQ62_002762</name>
</gene>
<evidence type="ECO:0000313" key="4">
    <source>
        <dbReference type="Proteomes" id="UP000582213"/>
    </source>
</evidence>
<accession>A0A650CFP9</accession>
<reference evidence="1 4" key="2">
    <citation type="submission" date="2020-08" db="EMBL/GenBank/DDBJ databases">
        <title>Genomic Encyclopedia of Type Strains, Phase IV (KMG-IV): sequencing the most valuable type-strain genomes for metagenomic binning, comparative biology and taxonomic classification.</title>
        <authorList>
            <person name="Goeker M."/>
        </authorList>
    </citation>
    <scope>NUCLEOTIDE SEQUENCE [LARGE SCALE GENOMIC DNA]</scope>
    <source>
        <strain evidence="1 4">DSM 12421</strain>
    </source>
</reference>
<protein>
    <submittedName>
        <fullName evidence="2">Uncharacterized protein</fullName>
    </submittedName>
</protein>
<dbReference type="GeneID" id="42800585"/>
<evidence type="ECO:0000313" key="1">
    <source>
        <dbReference type="EMBL" id="MBB5254987.1"/>
    </source>
</evidence>
<dbReference type="Proteomes" id="UP000582213">
    <property type="component" value="Unassembled WGS sequence"/>
</dbReference>
<sequence length="205" mass="24497">MKYIYCVKGDYLIPCNSPTASDEYYIFEYTKELQLILTRCRNGKCEEIEPSYVSLKFNLPEASKVEELLNRLSTFRSFLQKYNLKVYFMEDTSVLEAIINPKLFYYKYLALDKDFRDRVISQLEKWVSRFLLFMKVIEELGVTKFVAHLDSLDGRYALWIKENFDEPSTIVITEKEGEIKLWFGFKDCDIYIKNNEIEKCYEIEK</sequence>
<proteinExistence type="predicted"/>
<keyword evidence="3" id="KW-1185">Reference proteome</keyword>
<dbReference type="Proteomes" id="UP000427373">
    <property type="component" value="Chromosome"/>
</dbReference>
<organism evidence="2 3">
    <name type="scientific">Sulfurisphaera ohwakuensis</name>
    <dbReference type="NCBI Taxonomy" id="69656"/>
    <lineage>
        <taxon>Archaea</taxon>
        <taxon>Thermoproteota</taxon>
        <taxon>Thermoprotei</taxon>
        <taxon>Sulfolobales</taxon>
        <taxon>Sulfolobaceae</taxon>
        <taxon>Sulfurisphaera</taxon>
    </lineage>
</organism>
<reference evidence="2 3" key="1">
    <citation type="submission" date="2019-10" db="EMBL/GenBank/DDBJ databases">
        <title>Genome Sequences from Six Type Strain Members of the Archaeal Family Sulfolobaceae: Acidianus ambivalens, Acidianus infernus, Metallosphaera prunae, Stygiolobus azoricus, Sulfolobus metallicus, and Sulfurisphaera ohwakuensis.</title>
        <authorList>
            <person name="Counts J.A."/>
            <person name="Kelly R.M."/>
        </authorList>
    </citation>
    <scope>NUCLEOTIDE SEQUENCE [LARGE SCALE GENOMIC DNA]</scope>
    <source>
        <strain evidence="2 3">TA-1</strain>
    </source>
</reference>
<name>A0A650CFP9_SULOH</name>
<dbReference type="KEGG" id="soh:D1869_05035"/>